<name>A0A7I8KWT0_SPIIN</name>
<dbReference type="EMBL" id="LR746272">
    <property type="protein sequence ID" value="CAA7401776.1"/>
    <property type="molecule type" value="Genomic_DNA"/>
</dbReference>
<keyword evidence="3" id="KW-1185">Reference proteome</keyword>
<gene>
    <name evidence="2" type="ORF">SI8410_09012454</name>
</gene>
<evidence type="ECO:0000313" key="3">
    <source>
        <dbReference type="Proteomes" id="UP000663760"/>
    </source>
</evidence>
<dbReference type="AlphaFoldDB" id="A0A7I8KWT0"/>
<sequence>MTSSHHTSCFVLPVEVHAPRTTHQRSSDCHRLGGGKEISLNKNKNIAKWGDPPASRARKRVRSAVGE</sequence>
<proteinExistence type="predicted"/>
<evidence type="ECO:0000256" key="1">
    <source>
        <dbReference type="SAM" id="MobiDB-lite"/>
    </source>
</evidence>
<reference evidence="2" key="1">
    <citation type="submission" date="2020-02" db="EMBL/GenBank/DDBJ databases">
        <authorList>
            <person name="Scholz U."/>
            <person name="Mascher M."/>
            <person name="Fiebig A."/>
        </authorList>
    </citation>
    <scope>NUCLEOTIDE SEQUENCE</scope>
</reference>
<protein>
    <submittedName>
        <fullName evidence="2">Uncharacterized protein</fullName>
    </submittedName>
</protein>
<feature type="compositionally biased region" description="Basic residues" evidence="1">
    <location>
        <begin position="56"/>
        <end position="67"/>
    </location>
</feature>
<evidence type="ECO:0000313" key="2">
    <source>
        <dbReference type="EMBL" id="CAA7401776.1"/>
    </source>
</evidence>
<organism evidence="2 3">
    <name type="scientific">Spirodela intermedia</name>
    <name type="common">Intermediate duckweed</name>
    <dbReference type="NCBI Taxonomy" id="51605"/>
    <lineage>
        <taxon>Eukaryota</taxon>
        <taxon>Viridiplantae</taxon>
        <taxon>Streptophyta</taxon>
        <taxon>Embryophyta</taxon>
        <taxon>Tracheophyta</taxon>
        <taxon>Spermatophyta</taxon>
        <taxon>Magnoliopsida</taxon>
        <taxon>Liliopsida</taxon>
        <taxon>Araceae</taxon>
        <taxon>Lemnoideae</taxon>
        <taxon>Spirodela</taxon>
    </lineage>
</organism>
<dbReference type="Proteomes" id="UP000663760">
    <property type="component" value="Chromosome 9"/>
</dbReference>
<feature type="region of interest" description="Disordered" evidence="1">
    <location>
        <begin position="45"/>
        <end position="67"/>
    </location>
</feature>
<accession>A0A7I8KWT0</accession>